<dbReference type="EMBL" id="VITT01000023">
    <property type="protein sequence ID" value="TWB50641.1"/>
    <property type="molecule type" value="Genomic_DNA"/>
</dbReference>
<feature type="transmembrane region" description="Helical" evidence="4">
    <location>
        <begin position="374"/>
        <end position="392"/>
    </location>
</feature>
<evidence type="ECO:0000313" key="5">
    <source>
        <dbReference type="EMBL" id="TWB50641.1"/>
    </source>
</evidence>
<reference evidence="5 6" key="1">
    <citation type="submission" date="2019-06" db="EMBL/GenBank/DDBJ databases">
        <title>Genomic Encyclopedia of Type Strains, Phase IV (KMG-V): Genome sequencing to study the core and pangenomes of soil and plant-associated prokaryotes.</title>
        <authorList>
            <person name="Whitman W."/>
        </authorList>
    </citation>
    <scope>NUCLEOTIDE SEQUENCE [LARGE SCALE GENOMIC DNA]</scope>
    <source>
        <strain evidence="5 6">BR 11140</strain>
    </source>
</reference>
<feature type="transmembrane region" description="Helical" evidence="4">
    <location>
        <begin position="287"/>
        <end position="307"/>
    </location>
</feature>
<keyword evidence="1 4" id="KW-0812">Transmembrane</keyword>
<accession>A0A560HXG9</accession>
<protein>
    <submittedName>
        <fullName evidence="5">Cyanate permease</fullName>
    </submittedName>
</protein>
<comment type="caution">
    <text evidence="5">The sequence shown here is derived from an EMBL/GenBank/DDBJ whole genome shotgun (WGS) entry which is preliminary data.</text>
</comment>
<evidence type="ECO:0000256" key="1">
    <source>
        <dbReference type="ARBA" id="ARBA00022692"/>
    </source>
</evidence>
<dbReference type="InterPro" id="IPR036259">
    <property type="entry name" value="MFS_trans_sf"/>
</dbReference>
<dbReference type="GO" id="GO:0022857">
    <property type="term" value="F:transmembrane transporter activity"/>
    <property type="evidence" value="ECO:0007669"/>
    <property type="project" value="InterPro"/>
</dbReference>
<proteinExistence type="predicted"/>
<feature type="transmembrane region" description="Helical" evidence="4">
    <location>
        <begin position="257"/>
        <end position="280"/>
    </location>
</feature>
<feature type="transmembrane region" description="Helical" evidence="4">
    <location>
        <begin position="33"/>
        <end position="53"/>
    </location>
</feature>
<feature type="transmembrane region" description="Helical" evidence="4">
    <location>
        <begin position="68"/>
        <end position="90"/>
    </location>
</feature>
<evidence type="ECO:0000256" key="2">
    <source>
        <dbReference type="ARBA" id="ARBA00022989"/>
    </source>
</evidence>
<feature type="transmembrane region" description="Helical" evidence="4">
    <location>
        <begin position="122"/>
        <end position="140"/>
    </location>
</feature>
<sequence>MADLPLRDSPAIEVAEMGAGDNMALVRPKPLQALAALYGGAVALLITGLQPLVLGQLEHEGRLTASEIGLTAMAELLMVGIGAAVAGWIFKPRYLRMIGGAAGMVHALASVAAMAASGLEIVISRAIAGLAAGILLWIAMGMITRTSQPERWSGSFLTGETLFQLIVVTTLSTLVVPHFGANGALAGMAVLSAMAALFSSLNLDNYPLLVPQHAIPGSRLPMKPLIALLGVFVFLAAMSATWVYLDQLGAQLNLPATVVGTGMSVFLAFQVAGGASATWLGSRPPLLPTLGGASLLGVLGFLILAYAPSPWAFLVGTAIFGFVWLFALPYQLLLLVKVDDSRRAALQLPAAQLLGSAGGPLLASFVVGDVDARPAVFLGVAGLVATFFLFAWSQRRAV</sequence>
<organism evidence="5 6">
    <name type="scientific">Nitrospirillum amazonense</name>
    <dbReference type="NCBI Taxonomy" id="28077"/>
    <lineage>
        <taxon>Bacteria</taxon>
        <taxon>Pseudomonadati</taxon>
        <taxon>Pseudomonadota</taxon>
        <taxon>Alphaproteobacteria</taxon>
        <taxon>Rhodospirillales</taxon>
        <taxon>Azospirillaceae</taxon>
        <taxon>Nitrospirillum</taxon>
    </lineage>
</organism>
<feature type="transmembrane region" description="Helical" evidence="4">
    <location>
        <begin position="185"/>
        <end position="203"/>
    </location>
</feature>
<evidence type="ECO:0000256" key="3">
    <source>
        <dbReference type="ARBA" id="ARBA00023136"/>
    </source>
</evidence>
<dbReference type="Gene3D" id="1.20.1250.20">
    <property type="entry name" value="MFS general substrate transporter like domains"/>
    <property type="match status" value="1"/>
</dbReference>
<gene>
    <name evidence="5" type="ORF">FBZ92_12359</name>
</gene>
<feature type="transmembrane region" description="Helical" evidence="4">
    <location>
        <begin position="313"/>
        <end position="336"/>
    </location>
</feature>
<dbReference type="AlphaFoldDB" id="A0A560HXG9"/>
<name>A0A560HXG9_9PROT</name>
<dbReference type="SUPFAM" id="SSF103473">
    <property type="entry name" value="MFS general substrate transporter"/>
    <property type="match status" value="1"/>
</dbReference>
<evidence type="ECO:0000256" key="4">
    <source>
        <dbReference type="SAM" id="Phobius"/>
    </source>
</evidence>
<keyword evidence="2 4" id="KW-1133">Transmembrane helix</keyword>
<dbReference type="InterPro" id="IPR011701">
    <property type="entry name" value="MFS"/>
</dbReference>
<feature type="transmembrane region" description="Helical" evidence="4">
    <location>
        <begin position="97"/>
        <end position="116"/>
    </location>
</feature>
<feature type="transmembrane region" description="Helical" evidence="4">
    <location>
        <begin position="224"/>
        <end position="245"/>
    </location>
</feature>
<evidence type="ECO:0000313" key="6">
    <source>
        <dbReference type="Proteomes" id="UP000318050"/>
    </source>
</evidence>
<dbReference type="Pfam" id="PF07690">
    <property type="entry name" value="MFS_1"/>
    <property type="match status" value="1"/>
</dbReference>
<dbReference type="Proteomes" id="UP000318050">
    <property type="component" value="Unassembled WGS sequence"/>
</dbReference>
<keyword evidence="3 4" id="KW-0472">Membrane</keyword>